<keyword evidence="9 11" id="KW-0472">Membrane</keyword>
<accession>A0A7K0DMC2</accession>
<comment type="caution">
    <text evidence="15">The sequence shown here is derived from an EMBL/GenBank/DDBJ whole genome shotgun (WGS) entry which is preliminary data.</text>
</comment>
<name>A0A7K0DMC2_9NOCA</name>
<feature type="transmembrane region" description="Helical" evidence="11">
    <location>
        <begin position="495"/>
        <end position="515"/>
    </location>
</feature>
<dbReference type="GO" id="GO:0005886">
    <property type="term" value="C:plasma membrane"/>
    <property type="evidence" value="ECO:0007669"/>
    <property type="project" value="UniProtKB-SubCell"/>
</dbReference>
<keyword evidence="6 15" id="KW-0808">Transferase</keyword>
<dbReference type="InterPro" id="IPR040920">
    <property type="entry name" value="Arabino_trans_N"/>
</dbReference>
<reference evidence="15 16" key="1">
    <citation type="submission" date="2019-10" db="EMBL/GenBank/DDBJ databases">
        <title>Nocardia macrotermitis sp. nov. and Nocardia aurantia sp. nov., isolated from the gut of fungus growing-termite Macrotermes natalensis.</title>
        <authorList>
            <person name="Benndorf R."/>
            <person name="Schwitalla J."/>
            <person name="Martin K."/>
            <person name="De Beer W."/>
            <person name="Kaster A.-K."/>
            <person name="Vollmers J."/>
            <person name="Poulsen M."/>
            <person name="Beemelmanns C."/>
        </authorList>
    </citation>
    <scope>NUCLEOTIDE SEQUENCE [LARGE SCALE GENOMIC DNA]</scope>
    <source>
        <strain evidence="15 16">RB56</strain>
    </source>
</reference>
<feature type="transmembrane region" description="Helical" evidence="11">
    <location>
        <begin position="690"/>
        <end position="709"/>
    </location>
</feature>
<dbReference type="GO" id="GO:0071555">
    <property type="term" value="P:cell wall organization"/>
    <property type="evidence" value="ECO:0007669"/>
    <property type="project" value="UniProtKB-KW"/>
</dbReference>
<evidence type="ECO:0000256" key="11">
    <source>
        <dbReference type="SAM" id="Phobius"/>
    </source>
</evidence>
<feature type="transmembrane region" description="Helical" evidence="11">
    <location>
        <begin position="349"/>
        <end position="366"/>
    </location>
</feature>
<evidence type="ECO:0000259" key="13">
    <source>
        <dbReference type="Pfam" id="PF14896"/>
    </source>
</evidence>
<feature type="transmembrane region" description="Helical" evidence="11">
    <location>
        <begin position="387"/>
        <end position="407"/>
    </location>
</feature>
<dbReference type="InterPro" id="IPR032731">
    <property type="entry name" value="Arabino_trans_C"/>
</dbReference>
<keyword evidence="10" id="KW-0961">Cell wall biogenesis/degradation</keyword>
<evidence type="ECO:0000256" key="1">
    <source>
        <dbReference type="ARBA" id="ARBA00003001"/>
    </source>
</evidence>
<organism evidence="15 16">
    <name type="scientific">Nocardia aurantia</name>
    <dbReference type="NCBI Taxonomy" id="2585199"/>
    <lineage>
        <taxon>Bacteria</taxon>
        <taxon>Bacillati</taxon>
        <taxon>Actinomycetota</taxon>
        <taxon>Actinomycetes</taxon>
        <taxon>Mycobacteriales</taxon>
        <taxon>Nocardiaceae</taxon>
        <taxon>Nocardia</taxon>
    </lineage>
</organism>
<dbReference type="Proteomes" id="UP000431401">
    <property type="component" value="Unassembled WGS sequence"/>
</dbReference>
<feature type="transmembrane region" description="Helical" evidence="11">
    <location>
        <begin position="562"/>
        <end position="579"/>
    </location>
</feature>
<dbReference type="Pfam" id="PF14896">
    <property type="entry name" value="Arabino_trans_C"/>
    <property type="match status" value="1"/>
</dbReference>
<proteinExistence type="inferred from homology"/>
<evidence type="ECO:0000256" key="2">
    <source>
        <dbReference type="ARBA" id="ARBA00004651"/>
    </source>
</evidence>
<evidence type="ECO:0000256" key="4">
    <source>
        <dbReference type="ARBA" id="ARBA00022475"/>
    </source>
</evidence>
<dbReference type="EMBL" id="WEGI01000005">
    <property type="protein sequence ID" value="MQY26903.1"/>
    <property type="molecule type" value="Genomic_DNA"/>
</dbReference>
<comment type="function">
    <text evidence="1">Arabinosyl transferase responsible for the polymerization of arabinose into the arabinan of arabinogalactan.</text>
</comment>
<feature type="transmembrane region" description="Helical" evidence="11">
    <location>
        <begin position="617"/>
        <end position="636"/>
    </location>
</feature>
<feature type="transmembrane region" description="Helical" evidence="11">
    <location>
        <begin position="730"/>
        <end position="751"/>
    </location>
</feature>
<dbReference type="Gene3D" id="2.60.120.940">
    <property type="entry name" value="EmbC, C-terminal domain, subdomain 2"/>
    <property type="match status" value="1"/>
</dbReference>
<dbReference type="Pfam" id="PF17689">
    <property type="entry name" value="Arabino_trans_N"/>
    <property type="match status" value="1"/>
</dbReference>
<feature type="transmembrane region" description="Helical" evidence="11">
    <location>
        <begin position="36"/>
        <end position="55"/>
    </location>
</feature>
<evidence type="ECO:0000256" key="5">
    <source>
        <dbReference type="ARBA" id="ARBA00022676"/>
    </source>
</evidence>
<dbReference type="OrthoDB" id="3584570at2"/>
<feature type="transmembrane region" description="Helical" evidence="11">
    <location>
        <begin position="446"/>
        <end position="474"/>
    </location>
</feature>
<dbReference type="InterPro" id="IPR042486">
    <property type="entry name" value="Arabino_trans_C_2"/>
</dbReference>
<evidence type="ECO:0000256" key="7">
    <source>
        <dbReference type="ARBA" id="ARBA00022692"/>
    </source>
</evidence>
<dbReference type="GO" id="GO:0071766">
    <property type="term" value="P:Actinobacterium-type cell wall biogenesis"/>
    <property type="evidence" value="ECO:0007669"/>
    <property type="project" value="InterPro"/>
</dbReference>
<dbReference type="EC" id="2.4.2.-" evidence="15"/>
<evidence type="ECO:0000259" key="14">
    <source>
        <dbReference type="Pfam" id="PF17689"/>
    </source>
</evidence>
<evidence type="ECO:0000256" key="10">
    <source>
        <dbReference type="ARBA" id="ARBA00023316"/>
    </source>
</evidence>
<dbReference type="Pfam" id="PF04602">
    <property type="entry name" value="Arabinose_trans"/>
    <property type="match status" value="1"/>
</dbReference>
<feature type="transmembrane region" description="Helical" evidence="11">
    <location>
        <begin position="591"/>
        <end position="611"/>
    </location>
</feature>
<feature type="domain" description="Arabinofuranosyltransferase central" evidence="12">
    <location>
        <begin position="233"/>
        <end position="710"/>
    </location>
</feature>
<dbReference type="GO" id="GO:0052636">
    <property type="term" value="F:arabinosyltransferase activity"/>
    <property type="evidence" value="ECO:0007669"/>
    <property type="project" value="InterPro"/>
</dbReference>
<comment type="subcellular location">
    <subcellularLocation>
        <location evidence="2">Cell membrane</location>
        <topology evidence="2">Multi-pass membrane protein</topology>
    </subcellularLocation>
</comment>
<keyword evidence="8 11" id="KW-1133">Transmembrane helix</keyword>
<feature type="transmembrane region" description="Helical" evidence="11">
    <location>
        <begin position="648"/>
        <end position="670"/>
    </location>
</feature>
<evidence type="ECO:0000313" key="16">
    <source>
        <dbReference type="Proteomes" id="UP000431401"/>
    </source>
</evidence>
<feature type="transmembrane region" description="Helical" evidence="11">
    <location>
        <begin position="238"/>
        <end position="256"/>
    </location>
</feature>
<dbReference type="Gene3D" id="2.60.120.610">
    <property type="entry name" value="arabinofuranosyltransferase like domain"/>
    <property type="match status" value="1"/>
</dbReference>
<keyword evidence="4" id="KW-1003">Cell membrane</keyword>
<keyword evidence="16" id="KW-1185">Reference proteome</keyword>
<evidence type="ECO:0000259" key="12">
    <source>
        <dbReference type="Pfam" id="PF04602"/>
    </source>
</evidence>
<gene>
    <name evidence="15" type="primary">embB</name>
    <name evidence="15" type="ORF">NRB56_24820</name>
</gene>
<evidence type="ECO:0000313" key="15">
    <source>
        <dbReference type="EMBL" id="MQY26903.1"/>
    </source>
</evidence>
<evidence type="ECO:0000256" key="8">
    <source>
        <dbReference type="ARBA" id="ARBA00022989"/>
    </source>
</evidence>
<comment type="similarity">
    <text evidence="3">Belongs to the emb family.</text>
</comment>
<dbReference type="InterPro" id="IPR027451">
    <property type="entry name" value="EmbABC_dom1"/>
</dbReference>
<dbReference type="InterPro" id="IPR007680">
    <property type="entry name" value="Arabino_trans_central"/>
</dbReference>
<dbReference type="AlphaFoldDB" id="A0A7K0DMC2"/>
<feature type="domain" description="Arabinosyltransferas concanavalin like" evidence="14">
    <location>
        <begin position="59"/>
        <end position="228"/>
    </location>
</feature>
<keyword evidence="7 11" id="KW-0812">Transmembrane</keyword>
<evidence type="ECO:0000256" key="6">
    <source>
        <dbReference type="ARBA" id="ARBA00022679"/>
    </source>
</evidence>
<keyword evidence="5 15" id="KW-0328">Glycosyltransferase</keyword>
<dbReference type="RefSeq" id="WP_153341579.1">
    <property type="nucleotide sequence ID" value="NZ_WEGI01000005.1"/>
</dbReference>
<evidence type="ECO:0000256" key="9">
    <source>
        <dbReference type="ARBA" id="ARBA00023136"/>
    </source>
</evidence>
<feature type="domain" description="Arabinosyltransferase C-terminal" evidence="13">
    <location>
        <begin position="747"/>
        <end position="1136"/>
    </location>
</feature>
<sequence length="1138" mass="122000">MRIPFPTVSDVATAVLTKPAPPPPVPKPSDYRAARLIAAIAGLLGALFALATPFLPVVQTTAEVNWPQSETIGNLESPLMAQVPVDLRASIPCAVAAQLPQGGLLLNTAPPQGDRSALQSLFVRVTENSVDVVDRNAIVASAKRADLGRCTSIDISSDVNRTSAAFTGLTATVERPVAGGPAGATELVTAPVEGTLNGDLRPQVVGVFSDLKGAAPAGLSFHMTVDSRFTSHPTLTKIVATIAAVLCTLIALLALARLDLADGRGHRRILPARWLRPTWADGTVIGTLGIWHFIGANTSDDGYILTMVRVAPHAGYLANYFRWYGVPESPFGWYYYVIQEFANISTASWWVRIPALLCGILCWLVISREVLPRLGRGSRGALGRHPLVRGDSVALWTAGMVFLAFWLPYDNGLRSEPIVALGAMLTWVSLERAIATSRLLPAAVAVFFAAFTLAAAPTGLMCVAALLAAIRPLVRIVVRRRRELIARGAGRRLGATLPQLAPIGAAGLLVLTVVYGDQTFANIQEADRIRQITGPNLAWWEDYLRYYYLFVQTVDGSVSRRFAFLAMILCLITTTLVLLRRRQVPGLASGPTWRLIGMVAGTIFFMMFNPTKWTHHFGAYAGLAGALAAATAIAVSRTTLRSRKSRSIFLAGLLFVLAVSFSGTNGYWYVSSYGVPWFDKPVQLHGHQSNTIMLVLFGLALALVGWQALREDYVAPPGDRPRRAATARRLAGVPLTLVALLMVAFEVLSLAKGAYSQYPSYSLARSNFDALGGNSCGLANDVLVEGNVNGGNLTPIIDPAHPPKNGDPLAGENPTGFDPNGIPDTLKADSVEVKPGSGNTTTQSVGVNMADGQNAGTGGGRIADAGVNGSTVALPFGLDPKTTPVQGSYQAGIQEPAHLTSSWYELPARSPQSPLVVLSAAGRILSYDTAGALQYGQDLVVEYGKRNPDGTVTKQGSTIPRDIGPAPSWRNLRVPMDALAGDADAIRVVANRNVLIGDQWLAFTAPRVPALQTLGDYIGTKQEVLEDWAVGLQFPCQQPFLHRDGVADMPNFRIKPDRPLAVSSTDTWQAEEFGGINGFANMLAGASTIPTYLKGDWARDWGSLERFDRYYPNATPAKIDTGEQTRSGFWSPGQIRMY</sequence>
<protein>
    <submittedName>
        <fullName evidence="15">Putative arabinosyltransferase B</fullName>
        <ecNumber evidence="15">2.4.2.-</ecNumber>
    </submittedName>
</protein>
<evidence type="ECO:0000256" key="3">
    <source>
        <dbReference type="ARBA" id="ARBA00008195"/>
    </source>
</evidence>